<dbReference type="Proteomes" id="UP000837857">
    <property type="component" value="Chromosome 2"/>
</dbReference>
<evidence type="ECO:0000313" key="3">
    <source>
        <dbReference type="Proteomes" id="UP000837857"/>
    </source>
</evidence>
<reference evidence="2" key="1">
    <citation type="submission" date="2022-03" db="EMBL/GenBank/DDBJ databases">
        <authorList>
            <person name="Martin H S."/>
        </authorList>
    </citation>
    <scope>NUCLEOTIDE SEQUENCE</scope>
</reference>
<organism evidence="2 3">
    <name type="scientific">Iphiclides podalirius</name>
    <name type="common">scarce swallowtail</name>
    <dbReference type="NCBI Taxonomy" id="110791"/>
    <lineage>
        <taxon>Eukaryota</taxon>
        <taxon>Metazoa</taxon>
        <taxon>Ecdysozoa</taxon>
        <taxon>Arthropoda</taxon>
        <taxon>Hexapoda</taxon>
        <taxon>Insecta</taxon>
        <taxon>Pterygota</taxon>
        <taxon>Neoptera</taxon>
        <taxon>Endopterygota</taxon>
        <taxon>Lepidoptera</taxon>
        <taxon>Glossata</taxon>
        <taxon>Ditrysia</taxon>
        <taxon>Papilionoidea</taxon>
        <taxon>Papilionidae</taxon>
        <taxon>Papilioninae</taxon>
        <taxon>Iphiclides</taxon>
    </lineage>
</organism>
<proteinExistence type="predicted"/>
<accession>A0ABN8I9C6</accession>
<sequence length="179" mass="19787">MSSNIVSDNYQGDAKLNALSGALVDKTLVPLNARYRSKSLSSDKLNQTNADRAAILEDVEAHYVTERSETPGCLVRNKIMNQGAQTINGTQCSIVGQLLAAFQLWDVPVFVKFRTVEMNEDNPLVLITLSSPRRAATLLWWRGLRVLMTSKAMPDRVSQTGKARSEGPDEEQHKEGLTV</sequence>
<gene>
    <name evidence="2" type="ORF">IPOD504_LOCUS7768</name>
</gene>
<feature type="region of interest" description="Disordered" evidence="1">
    <location>
        <begin position="155"/>
        <end position="179"/>
    </location>
</feature>
<keyword evidence="3" id="KW-1185">Reference proteome</keyword>
<evidence type="ECO:0000256" key="1">
    <source>
        <dbReference type="SAM" id="MobiDB-lite"/>
    </source>
</evidence>
<evidence type="ECO:0000313" key="2">
    <source>
        <dbReference type="EMBL" id="CAH2050917.1"/>
    </source>
</evidence>
<feature type="non-terminal residue" evidence="2">
    <location>
        <position position="179"/>
    </location>
</feature>
<dbReference type="EMBL" id="OW152814">
    <property type="protein sequence ID" value="CAH2050917.1"/>
    <property type="molecule type" value="Genomic_DNA"/>
</dbReference>
<feature type="compositionally biased region" description="Basic and acidic residues" evidence="1">
    <location>
        <begin position="163"/>
        <end position="179"/>
    </location>
</feature>
<protein>
    <submittedName>
        <fullName evidence="2">Uncharacterized protein</fullName>
    </submittedName>
</protein>
<name>A0ABN8I9C6_9NEOP</name>